<dbReference type="PROSITE" id="PS50048">
    <property type="entry name" value="ZN2_CY6_FUNGAL_2"/>
    <property type="match status" value="1"/>
</dbReference>
<dbReference type="PANTHER" id="PTHR31944:SF131">
    <property type="entry name" value="HEME-RESPONSIVE ZINC FINGER TRANSCRIPTION FACTOR HAP1"/>
    <property type="match status" value="1"/>
</dbReference>
<feature type="domain" description="Zn(2)-C6 fungal-type" evidence="8">
    <location>
        <begin position="29"/>
        <end position="60"/>
    </location>
</feature>
<evidence type="ECO:0000256" key="6">
    <source>
        <dbReference type="ARBA" id="ARBA00023242"/>
    </source>
</evidence>
<keyword evidence="4" id="KW-0238">DNA-binding</keyword>
<dbReference type="SMART" id="SM00906">
    <property type="entry name" value="Fungal_trans"/>
    <property type="match status" value="1"/>
</dbReference>
<keyword evidence="6" id="KW-0539">Nucleus</keyword>
<feature type="region of interest" description="Disordered" evidence="7">
    <location>
        <begin position="628"/>
        <end position="668"/>
    </location>
</feature>
<feature type="compositionally biased region" description="Low complexity" evidence="7">
    <location>
        <begin position="656"/>
        <end position="668"/>
    </location>
</feature>
<evidence type="ECO:0000256" key="2">
    <source>
        <dbReference type="ARBA" id="ARBA00022833"/>
    </source>
</evidence>
<evidence type="ECO:0000256" key="3">
    <source>
        <dbReference type="ARBA" id="ARBA00023015"/>
    </source>
</evidence>
<feature type="compositionally biased region" description="Polar residues" evidence="7">
    <location>
        <begin position="628"/>
        <end position="655"/>
    </location>
</feature>
<dbReference type="Pfam" id="PF04082">
    <property type="entry name" value="Fungal_trans"/>
    <property type="match status" value="1"/>
</dbReference>
<dbReference type="InterPro" id="IPR007219">
    <property type="entry name" value="XnlR_reg_dom"/>
</dbReference>
<dbReference type="GO" id="GO:0000978">
    <property type="term" value="F:RNA polymerase II cis-regulatory region sequence-specific DNA binding"/>
    <property type="evidence" value="ECO:0007669"/>
    <property type="project" value="TreeGrafter"/>
</dbReference>
<evidence type="ECO:0000256" key="7">
    <source>
        <dbReference type="SAM" id="MobiDB-lite"/>
    </source>
</evidence>
<evidence type="ECO:0000256" key="1">
    <source>
        <dbReference type="ARBA" id="ARBA00022723"/>
    </source>
</evidence>
<dbReference type="AlphaFoldDB" id="A0AAV9XAT8"/>
<evidence type="ECO:0000313" key="10">
    <source>
        <dbReference type="Proteomes" id="UP001365542"/>
    </source>
</evidence>
<keyword evidence="2" id="KW-0862">Zinc</keyword>
<dbReference type="Pfam" id="PF00172">
    <property type="entry name" value="Zn_clus"/>
    <property type="match status" value="1"/>
</dbReference>
<keyword evidence="10" id="KW-1185">Reference proteome</keyword>
<proteinExistence type="predicted"/>
<organism evidence="9 10">
    <name type="scientific">Orbilia ellipsospora</name>
    <dbReference type="NCBI Taxonomy" id="2528407"/>
    <lineage>
        <taxon>Eukaryota</taxon>
        <taxon>Fungi</taxon>
        <taxon>Dikarya</taxon>
        <taxon>Ascomycota</taxon>
        <taxon>Pezizomycotina</taxon>
        <taxon>Orbiliomycetes</taxon>
        <taxon>Orbiliales</taxon>
        <taxon>Orbiliaceae</taxon>
        <taxon>Orbilia</taxon>
    </lineage>
</organism>
<feature type="compositionally biased region" description="Basic and acidic residues" evidence="7">
    <location>
        <begin position="80"/>
        <end position="89"/>
    </location>
</feature>
<dbReference type="EMBL" id="JAVHJO010000010">
    <property type="protein sequence ID" value="KAK6535675.1"/>
    <property type="molecule type" value="Genomic_DNA"/>
</dbReference>
<dbReference type="InterPro" id="IPR001138">
    <property type="entry name" value="Zn2Cys6_DnaBD"/>
</dbReference>
<evidence type="ECO:0000256" key="4">
    <source>
        <dbReference type="ARBA" id="ARBA00023125"/>
    </source>
</evidence>
<dbReference type="SMART" id="SM00066">
    <property type="entry name" value="GAL4"/>
    <property type="match status" value="1"/>
</dbReference>
<reference evidence="9 10" key="1">
    <citation type="submission" date="2019-10" db="EMBL/GenBank/DDBJ databases">
        <authorList>
            <person name="Palmer J.M."/>
        </authorList>
    </citation>
    <scope>NUCLEOTIDE SEQUENCE [LARGE SCALE GENOMIC DNA]</scope>
    <source>
        <strain evidence="9 10">TWF694</strain>
    </source>
</reference>
<feature type="region of interest" description="Disordered" evidence="7">
    <location>
        <begin position="60"/>
        <end position="110"/>
    </location>
</feature>
<dbReference type="InterPro" id="IPR036864">
    <property type="entry name" value="Zn2-C6_fun-type_DNA-bd_sf"/>
</dbReference>
<dbReference type="SUPFAM" id="SSF57701">
    <property type="entry name" value="Zn2/Cys6 DNA-binding domain"/>
    <property type="match status" value="1"/>
</dbReference>
<dbReference type="GO" id="GO:0001228">
    <property type="term" value="F:DNA-binding transcription activator activity, RNA polymerase II-specific"/>
    <property type="evidence" value="ECO:0007669"/>
    <property type="project" value="TreeGrafter"/>
</dbReference>
<dbReference type="GO" id="GO:0006351">
    <property type="term" value="P:DNA-templated transcription"/>
    <property type="evidence" value="ECO:0007669"/>
    <property type="project" value="InterPro"/>
</dbReference>
<protein>
    <recommendedName>
        <fullName evidence="8">Zn(2)-C6 fungal-type domain-containing protein</fullName>
    </recommendedName>
</protein>
<keyword evidence="3" id="KW-0805">Transcription regulation</keyword>
<dbReference type="Gene3D" id="4.10.240.10">
    <property type="entry name" value="Zn(2)-C6 fungal-type DNA-binding domain"/>
    <property type="match status" value="1"/>
</dbReference>
<dbReference type="PROSITE" id="PS00463">
    <property type="entry name" value="ZN2_CY6_FUNGAL_1"/>
    <property type="match status" value="1"/>
</dbReference>
<evidence type="ECO:0000313" key="9">
    <source>
        <dbReference type="EMBL" id="KAK6535675.1"/>
    </source>
</evidence>
<comment type="caution">
    <text evidence="9">The sequence shown here is derived from an EMBL/GenBank/DDBJ whole genome shotgun (WGS) entry which is preliminary data.</text>
</comment>
<name>A0AAV9XAT8_9PEZI</name>
<sequence>MASHAGDFQEDEDGNNTSSLKRTRRPVISCLECRRKKLKCDRTHPCQQCKRIGRPGGCLYQVGQEPESRTQESSSSSSPHVEKRQRIDTEDASVSANIAVKRPSSTTPRSLLQDHFIDSSSSPMNMNPATAPMGIIEDLQNRVRKLEQVIETGHPLVESANSHDYTPPVEVIRNNPNVSEFHVDEWGAPLAAFGMARSFMYKIQDGSDDQEISALAQDMRSLHNLIKARCKSLKQVEAPALTVPEILRCLPDNETCEALAGLYFANFEHCYRILHRPTFDRQFREFWGQQHSLQNKSSFLPQLCGVLSIVAALKTSPLCNNIGLQKISDGATTFMQSYIDNLSTKEGNRLPAIQTRLLLFILRWVRSDRVGDLWHASGQTLRQALMMGLDKDPGKLPKTSPSQAELRRRIWYTIVEQDLMASLLCNMPCMVPYFTCRPPLNVNDSEISDESKASPASRPLQEWTDNICQHILAQNLLERVEVCKAVGNRTSVKYEEIVNITRRLERSLQNLPSSLKFGGDTDRSPIRLMAGLEIDMSIRRVLLYLYSPFSHAMPIENDTYAEARVGFNQSCLMIGAYRDLFDPKYSELDVFQPEGYWDFFYNCYKYELNQATLGLSIEIKRLTMQSSDQNKAAATTATSSPGNGRMNSLSSVNLNTPGGTPSGSSKSSLIHAVKDAIEPMTRRISRVGSNLKDLAYLTIVFNSVKSQNQSIAENMIKEGLRDLVSACKLQLGRDGVEMSTPHMRNGSDAELSVATSSEFDLTWTSFAGLDWNSVLRFEESMSGQWDQGIPWQDNSMMIQ</sequence>
<keyword evidence="5" id="KW-0804">Transcription</keyword>
<keyword evidence="1" id="KW-0479">Metal-binding</keyword>
<feature type="region of interest" description="Disordered" evidence="7">
    <location>
        <begin position="1"/>
        <end position="23"/>
    </location>
</feature>
<dbReference type="PANTHER" id="PTHR31944">
    <property type="entry name" value="HEME-RESPONSIVE ZINC FINGER TRANSCRIPTION FACTOR HAP1"/>
    <property type="match status" value="1"/>
</dbReference>
<dbReference type="GO" id="GO:0005634">
    <property type="term" value="C:nucleus"/>
    <property type="evidence" value="ECO:0007669"/>
    <property type="project" value="TreeGrafter"/>
</dbReference>
<evidence type="ECO:0000259" key="8">
    <source>
        <dbReference type="PROSITE" id="PS50048"/>
    </source>
</evidence>
<dbReference type="CDD" id="cd00067">
    <property type="entry name" value="GAL4"/>
    <property type="match status" value="1"/>
</dbReference>
<dbReference type="GO" id="GO:0008270">
    <property type="term" value="F:zinc ion binding"/>
    <property type="evidence" value="ECO:0007669"/>
    <property type="project" value="InterPro"/>
</dbReference>
<dbReference type="Proteomes" id="UP001365542">
    <property type="component" value="Unassembled WGS sequence"/>
</dbReference>
<accession>A0AAV9XAT8</accession>
<dbReference type="InterPro" id="IPR051430">
    <property type="entry name" value="Fungal_TF_Env_Response"/>
</dbReference>
<dbReference type="CDD" id="cd12148">
    <property type="entry name" value="fungal_TF_MHR"/>
    <property type="match status" value="1"/>
</dbReference>
<gene>
    <name evidence="9" type="ORF">TWF694_002128</name>
</gene>
<evidence type="ECO:0000256" key="5">
    <source>
        <dbReference type="ARBA" id="ARBA00023163"/>
    </source>
</evidence>